<proteinExistence type="predicted"/>
<dbReference type="RefSeq" id="WP_150447145.1">
    <property type="nucleotide sequence ID" value="NZ_VYSA01000001.1"/>
</dbReference>
<evidence type="ECO:0000313" key="2">
    <source>
        <dbReference type="Proteomes" id="UP000325827"/>
    </source>
</evidence>
<dbReference type="AlphaFoldDB" id="A0A5J5J4H1"/>
<gene>
    <name evidence="1" type="ORF">F6B43_01355</name>
</gene>
<name>A0A5J5J4H1_9MICO</name>
<protein>
    <submittedName>
        <fullName evidence="1">Uncharacterized protein</fullName>
    </submittedName>
</protein>
<comment type="caution">
    <text evidence="1">The sequence shown here is derived from an EMBL/GenBank/DDBJ whole genome shotgun (WGS) entry which is preliminary data.</text>
</comment>
<organism evidence="1 2">
    <name type="scientific">Microbacterium rhizomatis</name>
    <dbReference type="NCBI Taxonomy" id="1631477"/>
    <lineage>
        <taxon>Bacteria</taxon>
        <taxon>Bacillati</taxon>
        <taxon>Actinomycetota</taxon>
        <taxon>Actinomycetes</taxon>
        <taxon>Micrococcales</taxon>
        <taxon>Microbacteriaceae</taxon>
        <taxon>Microbacterium</taxon>
    </lineage>
</organism>
<evidence type="ECO:0000313" key="1">
    <source>
        <dbReference type="EMBL" id="KAA9110369.1"/>
    </source>
</evidence>
<reference evidence="2" key="1">
    <citation type="submission" date="2019-09" db="EMBL/GenBank/DDBJ databases">
        <title>Mumia zhuanghuii sp. nov. isolated from the intestinal contents of plateau pika (Ochotona curzoniae) in the Qinghai-Tibet plateau of China.</title>
        <authorList>
            <person name="Tian Z."/>
        </authorList>
    </citation>
    <scope>NUCLEOTIDE SEQUENCE [LARGE SCALE GENOMIC DNA]</scope>
    <source>
        <strain evidence="2">JCM 30598</strain>
    </source>
</reference>
<dbReference type="EMBL" id="VYSA01000001">
    <property type="protein sequence ID" value="KAA9110369.1"/>
    <property type="molecule type" value="Genomic_DNA"/>
</dbReference>
<sequence>MTISTKAFQDAYAKYRSDIASAVRYTHRDLTNTGTVRQRHAHIMKARAELVSKIPSAPDPSLLTDRRPGVLAKLAPTNADQVALDGREWAKVQAMLKAGLTIQQIAHDATTVERLAAIANNVEIWAYGLNTNSPEGFAQDVREFVFDRLVAMGHEEAVGATVVDQTYRSTAAWHQFLSDTIEGKGNASIQGLYEFDRDGYEAVLAVNSQLNPAGEIDREAARLDQLVSTKPTDIVGVI</sequence>
<dbReference type="Proteomes" id="UP000325827">
    <property type="component" value="Unassembled WGS sequence"/>
</dbReference>
<accession>A0A5J5J4H1</accession>
<keyword evidence="2" id="KW-1185">Reference proteome</keyword>